<accession>A0A388KRX7</accession>
<evidence type="ECO:0000313" key="2">
    <source>
        <dbReference type="EMBL" id="GBG72796.1"/>
    </source>
</evidence>
<reference evidence="2 3" key="1">
    <citation type="journal article" date="2018" name="Cell">
        <title>The Chara Genome: Secondary Complexity and Implications for Plant Terrestrialization.</title>
        <authorList>
            <person name="Nishiyama T."/>
            <person name="Sakayama H."/>
            <person name="Vries J.D."/>
            <person name="Buschmann H."/>
            <person name="Saint-Marcoux D."/>
            <person name="Ullrich K.K."/>
            <person name="Haas F.B."/>
            <person name="Vanderstraeten L."/>
            <person name="Becker D."/>
            <person name="Lang D."/>
            <person name="Vosolsobe S."/>
            <person name="Rombauts S."/>
            <person name="Wilhelmsson P.K.I."/>
            <person name="Janitza P."/>
            <person name="Kern R."/>
            <person name="Heyl A."/>
            <person name="Rumpler F."/>
            <person name="Villalobos L.I.A.C."/>
            <person name="Clay J.M."/>
            <person name="Skokan R."/>
            <person name="Toyoda A."/>
            <person name="Suzuki Y."/>
            <person name="Kagoshima H."/>
            <person name="Schijlen E."/>
            <person name="Tajeshwar N."/>
            <person name="Catarino B."/>
            <person name="Hetherington A.J."/>
            <person name="Saltykova A."/>
            <person name="Bonnot C."/>
            <person name="Breuninger H."/>
            <person name="Symeonidi A."/>
            <person name="Radhakrishnan G.V."/>
            <person name="Van Nieuwerburgh F."/>
            <person name="Deforce D."/>
            <person name="Chang C."/>
            <person name="Karol K.G."/>
            <person name="Hedrich R."/>
            <person name="Ulvskov P."/>
            <person name="Glockner G."/>
            <person name="Delwiche C.F."/>
            <person name="Petrasek J."/>
            <person name="Van de Peer Y."/>
            <person name="Friml J."/>
            <person name="Beilby M."/>
            <person name="Dolan L."/>
            <person name="Kohara Y."/>
            <person name="Sugano S."/>
            <person name="Fujiyama A."/>
            <person name="Delaux P.-M."/>
            <person name="Quint M."/>
            <person name="TheiBen G."/>
            <person name="Hagemann M."/>
            <person name="Harholt J."/>
            <person name="Dunand C."/>
            <person name="Zachgo S."/>
            <person name="Langdale J."/>
            <person name="Maumus F."/>
            <person name="Straeten D.V.D."/>
            <person name="Gould S.B."/>
            <person name="Rensing S.A."/>
        </authorList>
    </citation>
    <scope>NUCLEOTIDE SEQUENCE [LARGE SCALE GENOMIC DNA]</scope>
    <source>
        <strain evidence="2 3">S276</strain>
    </source>
</reference>
<sequence length="200" mass="20556">MVISYSRARCRAVEKQGGSRTTCLNGGAGGGSRDRGGRFLDGAQQAQVCLPSFMPFSPPSRPANPLIHDARFLQREKVDDDEVGIGSRLDDLLLEGGGVGLRCLRPRSCTPAVRVEGFGEGGGGGMFSQSKGSGGSSSSNSSSGKSVGTTESHRPRSLFLGGSGGSSSSGKSVGTTESHRPRSLFLGDLVLRPAIRVAGG</sequence>
<protein>
    <submittedName>
        <fullName evidence="2">Uncharacterized protein</fullName>
    </submittedName>
</protein>
<proteinExistence type="predicted"/>
<gene>
    <name evidence="2" type="ORF">CBR_g12364</name>
</gene>
<feature type="region of interest" description="Disordered" evidence="1">
    <location>
        <begin position="118"/>
        <end position="185"/>
    </location>
</feature>
<evidence type="ECO:0000313" key="3">
    <source>
        <dbReference type="Proteomes" id="UP000265515"/>
    </source>
</evidence>
<dbReference type="EMBL" id="BFEA01000172">
    <property type="protein sequence ID" value="GBG72796.1"/>
    <property type="molecule type" value="Genomic_DNA"/>
</dbReference>
<feature type="compositionally biased region" description="Low complexity" evidence="1">
    <location>
        <begin position="127"/>
        <end position="148"/>
    </location>
</feature>
<dbReference type="AlphaFoldDB" id="A0A388KRX7"/>
<name>A0A388KRX7_CHABU</name>
<evidence type="ECO:0000256" key="1">
    <source>
        <dbReference type="SAM" id="MobiDB-lite"/>
    </source>
</evidence>
<organism evidence="2 3">
    <name type="scientific">Chara braunii</name>
    <name type="common">Braun's stonewort</name>
    <dbReference type="NCBI Taxonomy" id="69332"/>
    <lineage>
        <taxon>Eukaryota</taxon>
        <taxon>Viridiplantae</taxon>
        <taxon>Streptophyta</taxon>
        <taxon>Charophyceae</taxon>
        <taxon>Charales</taxon>
        <taxon>Characeae</taxon>
        <taxon>Chara</taxon>
    </lineage>
</organism>
<dbReference type="Gramene" id="GBG72796">
    <property type="protein sequence ID" value="GBG72796"/>
    <property type="gene ID" value="CBR_g12364"/>
</dbReference>
<keyword evidence="3" id="KW-1185">Reference proteome</keyword>
<dbReference type="Proteomes" id="UP000265515">
    <property type="component" value="Unassembled WGS sequence"/>
</dbReference>
<comment type="caution">
    <text evidence="2">The sequence shown here is derived from an EMBL/GenBank/DDBJ whole genome shotgun (WGS) entry which is preliminary data.</text>
</comment>